<name>A0A3B0R0N4_9ZZZZ</name>
<dbReference type="EMBL" id="UOEB01000037">
    <property type="protein sequence ID" value="VAV82786.1"/>
    <property type="molecule type" value="Genomic_DNA"/>
</dbReference>
<reference evidence="1" key="1">
    <citation type="submission" date="2018-06" db="EMBL/GenBank/DDBJ databases">
        <authorList>
            <person name="Zhirakovskaya E."/>
        </authorList>
    </citation>
    <scope>NUCLEOTIDE SEQUENCE</scope>
</reference>
<organism evidence="1">
    <name type="scientific">hydrothermal vent metagenome</name>
    <dbReference type="NCBI Taxonomy" id="652676"/>
    <lineage>
        <taxon>unclassified sequences</taxon>
        <taxon>metagenomes</taxon>
        <taxon>ecological metagenomes</taxon>
    </lineage>
</organism>
<sequence length="72" mass="8387">MGLFSKDKIAEQVFVKGKKLTCNTCSHDKFTYRKTQLNTALASFFDLDWANKSAHCYVCEKCTKIQWFLNKL</sequence>
<accession>A0A3B0R0N4</accession>
<proteinExistence type="predicted"/>
<evidence type="ECO:0000313" key="1">
    <source>
        <dbReference type="EMBL" id="VAV82786.1"/>
    </source>
</evidence>
<dbReference type="AlphaFoldDB" id="A0A3B0R0N4"/>
<gene>
    <name evidence="1" type="ORF">MNBD_BACTEROID02-1433</name>
</gene>
<protein>
    <submittedName>
        <fullName evidence="1">Uncharacterized protein</fullName>
    </submittedName>
</protein>